<dbReference type="Gene3D" id="2.20.200.10">
    <property type="entry name" value="Outer membrane efflux proteins (OEP)"/>
    <property type="match status" value="1"/>
</dbReference>
<comment type="similarity">
    <text evidence="1 2">Belongs to the outer membrane factor (OMF) (TC 1.B.17) family.</text>
</comment>
<dbReference type="PROSITE" id="PS51257">
    <property type="entry name" value="PROKAR_LIPOPROTEIN"/>
    <property type="match status" value="1"/>
</dbReference>
<name>A0A7Y8H078_9BURK</name>
<protein>
    <submittedName>
        <fullName evidence="4">Efflux transporter outer membrane subunit</fullName>
    </submittedName>
</protein>
<keyword evidence="2" id="KW-0812">Transmembrane</keyword>
<dbReference type="RefSeq" id="WP_177137557.1">
    <property type="nucleotide sequence ID" value="NZ_VYGV01000016.1"/>
</dbReference>
<evidence type="ECO:0000256" key="1">
    <source>
        <dbReference type="ARBA" id="ARBA00007613"/>
    </source>
</evidence>
<dbReference type="PANTHER" id="PTHR30203:SF25">
    <property type="entry name" value="OUTER MEMBRANE PROTEIN-RELATED"/>
    <property type="match status" value="1"/>
</dbReference>
<feature type="region of interest" description="Disordered" evidence="3">
    <location>
        <begin position="109"/>
        <end position="137"/>
    </location>
</feature>
<keyword evidence="5" id="KW-1185">Reference proteome</keyword>
<dbReference type="Proteomes" id="UP000545507">
    <property type="component" value="Unassembled WGS sequence"/>
</dbReference>
<dbReference type="Pfam" id="PF02321">
    <property type="entry name" value="OEP"/>
    <property type="match status" value="2"/>
</dbReference>
<comment type="subcellular location">
    <subcellularLocation>
        <location evidence="2">Cell membrane</location>
        <topology evidence="2">Lipid-anchor</topology>
    </subcellularLocation>
</comment>
<feature type="compositionally biased region" description="Polar residues" evidence="3">
    <location>
        <begin position="116"/>
        <end position="136"/>
    </location>
</feature>
<dbReference type="InterPro" id="IPR010131">
    <property type="entry name" value="MdtP/NodT-like"/>
</dbReference>
<organism evidence="4 5">
    <name type="scientific">Hydrogenophaga aromaticivorans</name>
    <dbReference type="NCBI Taxonomy" id="2610898"/>
    <lineage>
        <taxon>Bacteria</taxon>
        <taxon>Pseudomonadati</taxon>
        <taxon>Pseudomonadota</taxon>
        <taxon>Betaproteobacteria</taxon>
        <taxon>Burkholderiales</taxon>
        <taxon>Comamonadaceae</taxon>
        <taxon>Hydrogenophaga</taxon>
    </lineage>
</organism>
<dbReference type="Gene3D" id="1.20.1600.10">
    <property type="entry name" value="Outer membrane efflux proteins (OEP)"/>
    <property type="match status" value="1"/>
</dbReference>
<proteinExistence type="inferred from homology"/>
<evidence type="ECO:0000256" key="2">
    <source>
        <dbReference type="RuleBase" id="RU362097"/>
    </source>
</evidence>
<dbReference type="AlphaFoldDB" id="A0A7Y8H078"/>
<evidence type="ECO:0000256" key="3">
    <source>
        <dbReference type="SAM" id="MobiDB-lite"/>
    </source>
</evidence>
<evidence type="ECO:0000313" key="5">
    <source>
        <dbReference type="Proteomes" id="UP000545507"/>
    </source>
</evidence>
<evidence type="ECO:0000313" key="4">
    <source>
        <dbReference type="EMBL" id="NWF47469.1"/>
    </source>
</evidence>
<accession>A0A7Y8H078</accession>
<sequence>MKLLSPPNARPVRGPVTLIALASIALLSACASLAPAGGELPETPLPAAWSSTPVNAAAVPSPTALAGWWQRFNDPTLTTLVTQALQANTSVKSAQAALLQARAQRDVQQAGMGPTLSASTSAQRSKSGDNDTSNRFQAGFDASWEPDIFGGNRSALNASEADARASETSLADVQVSLAAEVAVTYIELRGLQTRLAIARSNLAAQTETLQITRWRTQAGLASSLDLEQAIASSEQTAAQIPALQTSIAQALSGLAVLTGQAPGTLPAALQGALTTAAAVPQGAGDLALAFPADTLRQRPDVRTAEHRISAALSRVAAADAARYPSFRLSGSLGLSALTLGSLTNGASVVNSLLASVSAPLFDGGAARAQVRSQEAALEQARVAYQGTVISAVKDVEDALVALQGDRERLVRLQAASTAAANAELLARQRYESGLIDFRSVLDTQRTLLSTQDSVASTQATLSADHVRLYKALGGGWTPDAPSVEATTS</sequence>
<dbReference type="GO" id="GO:0005886">
    <property type="term" value="C:plasma membrane"/>
    <property type="evidence" value="ECO:0007669"/>
    <property type="project" value="UniProtKB-SubCell"/>
</dbReference>
<keyword evidence="2" id="KW-0472">Membrane</keyword>
<comment type="caution">
    <text evidence="4">The sequence shown here is derived from an EMBL/GenBank/DDBJ whole genome shotgun (WGS) entry which is preliminary data.</text>
</comment>
<feature type="chain" id="PRO_5031609448" evidence="2">
    <location>
        <begin position="37"/>
        <end position="488"/>
    </location>
</feature>
<keyword evidence="2" id="KW-1134">Transmembrane beta strand</keyword>
<gene>
    <name evidence="4" type="ORF">F3K02_19775</name>
</gene>
<dbReference type="EMBL" id="VYGV01000016">
    <property type="protein sequence ID" value="NWF47469.1"/>
    <property type="molecule type" value="Genomic_DNA"/>
</dbReference>
<dbReference type="GO" id="GO:0015562">
    <property type="term" value="F:efflux transmembrane transporter activity"/>
    <property type="evidence" value="ECO:0007669"/>
    <property type="project" value="InterPro"/>
</dbReference>
<reference evidence="4 5" key="1">
    <citation type="submission" date="2019-09" db="EMBL/GenBank/DDBJ databases">
        <title>Hydrogenophaga aromatica sp. nov., isolated from a para-xylene-degrading enrichment culture.</title>
        <authorList>
            <person name="Tancsics A."/>
            <person name="Banerjee S."/>
        </authorList>
    </citation>
    <scope>NUCLEOTIDE SEQUENCE [LARGE SCALE GENOMIC DNA]</scope>
    <source>
        <strain evidence="4 5">D2P1</strain>
    </source>
</reference>
<dbReference type="PANTHER" id="PTHR30203">
    <property type="entry name" value="OUTER MEMBRANE CATION EFFLUX PROTEIN"/>
    <property type="match status" value="1"/>
</dbReference>
<keyword evidence="2" id="KW-0564">Palmitate</keyword>
<keyword evidence="2" id="KW-0732">Signal</keyword>
<keyword evidence="2" id="KW-0449">Lipoprotein</keyword>
<feature type="signal peptide" evidence="2">
    <location>
        <begin position="1"/>
        <end position="36"/>
    </location>
</feature>
<dbReference type="InterPro" id="IPR003423">
    <property type="entry name" value="OMP_efflux"/>
</dbReference>
<dbReference type="NCBIfam" id="TIGR01845">
    <property type="entry name" value="outer_NodT"/>
    <property type="match status" value="1"/>
</dbReference>
<dbReference type="SUPFAM" id="SSF56954">
    <property type="entry name" value="Outer membrane efflux proteins (OEP)"/>
    <property type="match status" value="1"/>
</dbReference>